<proteinExistence type="predicted"/>
<dbReference type="InterPro" id="IPR008949">
    <property type="entry name" value="Isoprenoid_synthase_dom_sf"/>
</dbReference>
<organism evidence="2 3">
    <name type="scientific">Pseudonocardia eucalypti</name>
    <dbReference type="NCBI Taxonomy" id="648755"/>
    <lineage>
        <taxon>Bacteria</taxon>
        <taxon>Bacillati</taxon>
        <taxon>Actinomycetota</taxon>
        <taxon>Actinomycetes</taxon>
        <taxon>Pseudonocardiales</taxon>
        <taxon>Pseudonocardiaceae</taxon>
        <taxon>Pseudonocardia</taxon>
    </lineage>
</organism>
<accession>A0ABP9RCY9</accession>
<dbReference type="SUPFAM" id="SSF48576">
    <property type="entry name" value="Terpenoid synthases"/>
    <property type="match status" value="1"/>
</dbReference>
<dbReference type="SFLD" id="SFLDG01020">
    <property type="entry name" value="Terpene_Cyclase_Like_2"/>
    <property type="match status" value="1"/>
</dbReference>
<dbReference type="Gene3D" id="1.10.600.10">
    <property type="entry name" value="Farnesyl Diphosphate Synthase"/>
    <property type="match status" value="1"/>
</dbReference>
<evidence type="ECO:0008006" key="4">
    <source>
        <dbReference type="Google" id="ProtNLM"/>
    </source>
</evidence>
<keyword evidence="3" id="KW-1185">Reference proteome</keyword>
<sequence>MDTRQLPDLRLPFDTATHPGAGRVQELTEAWCRKFGLLRSPDVAAKFRALGYGRIMATLCPEAPLAGLALVTDWNSFFFIADDQQNIAVDTGRTGRYESLVATLRQVIAGAPPANGHPLVVALRDLLSRTLPDRPAYWVARLRRNLDLWLTGHLAENAYRTSGTVPTVADYVRVRRDACTVLPTLDLVEMIEGATVPDALYRTPQYETLVLGTADIMCWINDIHSLHKEQGDPINLVTVLDHHRHLGVAAAIDAVAERIATRVWEHRTAARELPGTMTRLGISPADQVPIMRCVRDQQSWAAGMETWDRTDTIRFADTEMPGPGGTASYVEDLLDEGVSP</sequence>
<keyword evidence="1" id="KW-0456">Lyase</keyword>
<dbReference type="Pfam" id="PF19086">
    <property type="entry name" value="Terpene_syn_C_2"/>
    <property type="match status" value="1"/>
</dbReference>
<dbReference type="SFLD" id="SFLDS00005">
    <property type="entry name" value="Isoprenoid_Synthase_Type_I"/>
    <property type="match status" value="1"/>
</dbReference>
<dbReference type="EMBL" id="BAABJP010000062">
    <property type="protein sequence ID" value="GAA5174386.1"/>
    <property type="molecule type" value="Genomic_DNA"/>
</dbReference>
<evidence type="ECO:0000313" key="2">
    <source>
        <dbReference type="EMBL" id="GAA5174386.1"/>
    </source>
</evidence>
<protein>
    <recommendedName>
        <fullName evidence="4">Terpene synthase</fullName>
    </recommendedName>
</protein>
<gene>
    <name evidence="2" type="ORF">GCM10023321_78090</name>
</gene>
<comment type="caution">
    <text evidence="2">The sequence shown here is derived from an EMBL/GenBank/DDBJ whole genome shotgun (WGS) entry which is preliminary data.</text>
</comment>
<dbReference type="InterPro" id="IPR034686">
    <property type="entry name" value="Terpene_cyclase-like_2"/>
</dbReference>
<evidence type="ECO:0000256" key="1">
    <source>
        <dbReference type="ARBA" id="ARBA00023239"/>
    </source>
</evidence>
<evidence type="ECO:0000313" key="3">
    <source>
        <dbReference type="Proteomes" id="UP001428817"/>
    </source>
</evidence>
<reference evidence="3" key="1">
    <citation type="journal article" date="2019" name="Int. J. Syst. Evol. Microbiol.">
        <title>The Global Catalogue of Microorganisms (GCM) 10K type strain sequencing project: providing services to taxonomists for standard genome sequencing and annotation.</title>
        <authorList>
            <consortium name="The Broad Institute Genomics Platform"/>
            <consortium name="The Broad Institute Genome Sequencing Center for Infectious Disease"/>
            <person name="Wu L."/>
            <person name="Ma J."/>
        </authorList>
    </citation>
    <scope>NUCLEOTIDE SEQUENCE [LARGE SCALE GENOMIC DNA]</scope>
    <source>
        <strain evidence="3">JCM 18303</strain>
    </source>
</reference>
<dbReference type="Proteomes" id="UP001428817">
    <property type="component" value="Unassembled WGS sequence"/>
</dbReference>
<name>A0ABP9RCY9_9PSEU</name>
<dbReference type="RefSeq" id="WP_185062068.1">
    <property type="nucleotide sequence ID" value="NZ_BAABJP010000062.1"/>
</dbReference>